<name>A0ABN2SE66_9ACTN</name>
<reference evidence="2 3" key="1">
    <citation type="journal article" date="2019" name="Int. J. Syst. Evol. Microbiol.">
        <title>The Global Catalogue of Microorganisms (GCM) 10K type strain sequencing project: providing services to taxonomists for standard genome sequencing and annotation.</title>
        <authorList>
            <consortium name="The Broad Institute Genomics Platform"/>
            <consortium name="The Broad Institute Genome Sequencing Center for Infectious Disease"/>
            <person name="Wu L."/>
            <person name="Ma J."/>
        </authorList>
    </citation>
    <scope>NUCLEOTIDE SEQUENCE [LARGE SCALE GENOMIC DNA]</scope>
    <source>
        <strain evidence="2 3">JCM 15313</strain>
    </source>
</reference>
<feature type="region of interest" description="Disordered" evidence="1">
    <location>
        <begin position="1"/>
        <end position="65"/>
    </location>
</feature>
<protein>
    <submittedName>
        <fullName evidence="2">Uncharacterized protein</fullName>
    </submittedName>
</protein>
<dbReference type="Proteomes" id="UP001501585">
    <property type="component" value="Unassembled WGS sequence"/>
</dbReference>
<organism evidence="2 3">
    <name type="scientific">Nocardiopsis rhodophaea</name>
    <dbReference type="NCBI Taxonomy" id="280238"/>
    <lineage>
        <taxon>Bacteria</taxon>
        <taxon>Bacillati</taxon>
        <taxon>Actinomycetota</taxon>
        <taxon>Actinomycetes</taxon>
        <taxon>Streptosporangiales</taxon>
        <taxon>Nocardiopsidaceae</taxon>
        <taxon>Nocardiopsis</taxon>
    </lineage>
</organism>
<comment type="caution">
    <text evidence="2">The sequence shown here is derived from an EMBL/GenBank/DDBJ whole genome shotgun (WGS) entry which is preliminary data.</text>
</comment>
<gene>
    <name evidence="2" type="ORF">GCM10009799_08240</name>
</gene>
<dbReference type="EMBL" id="BAAAPC010000003">
    <property type="protein sequence ID" value="GAA1985167.1"/>
    <property type="molecule type" value="Genomic_DNA"/>
</dbReference>
<evidence type="ECO:0000313" key="3">
    <source>
        <dbReference type="Proteomes" id="UP001501585"/>
    </source>
</evidence>
<evidence type="ECO:0000313" key="2">
    <source>
        <dbReference type="EMBL" id="GAA1985167.1"/>
    </source>
</evidence>
<keyword evidence="3" id="KW-1185">Reference proteome</keyword>
<accession>A0ABN2SE66</accession>
<proteinExistence type="predicted"/>
<evidence type="ECO:0000256" key="1">
    <source>
        <dbReference type="SAM" id="MobiDB-lite"/>
    </source>
</evidence>
<sequence>MAVECSRIAEGAAREARRDAPSCGPRSAAPAGRPAPPAPSALGAAFHPRTPERKSTDKAVQQTLGARTLPHQAVITVRAPILSG</sequence>